<proteinExistence type="inferred from homology"/>
<evidence type="ECO:0000256" key="6">
    <source>
        <dbReference type="ARBA" id="ARBA00066455"/>
    </source>
</evidence>
<dbReference type="EC" id="1.3.1.58" evidence="6"/>
<comment type="caution">
    <text evidence="9">The sequence shown here is derived from an EMBL/GenBank/DDBJ whole genome shotgun (WGS) entry which is preliminary data.</text>
</comment>
<evidence type="ECO:0000313" key="9">
    <source>
        <dbReference type="EMBL" id="KNH28388.1"/>
    </source>
</evidence>
<dbReference type="PATRIC" id="fig|317.197.peg.665"/>
<evidence type="ECO:0000256" key="8">
    <source>
        <dbReference type="RuleBase" id="RU000363"/>
    </source>
</evidence>
<gene>
    <name evidence="9" type="ORF">ACS77_07640</name>
</gene>
<dbReference type="GO" id="GO:0032787">
    <property type="term" value="P:monocarboxylic acid metabolic process"/>
    <property type="evidence" value="ECO:0007669"/>
    <property type="project" value="UniProtKB-ARBA"/>
</dbReference>
<comment type="similarity">
    <text evidence="1 8">Belongs to the short-chain dehydrogenases/reductases (SDR) family.</text>
</comment>
<accession>A0A0L1MIU0</accession>
<evidence type="ECO:0000256" key="2">
    <source>
        <dbReference type="ARBA" id="ARBA00023002"/>
    </source>
</evidence>
<comment type="catalytic activity">
    <reaction evidence="4">
        <text>(2R,3S)-2,3-dihydroxy-2,3-dihydro-p-cumate + NAD(+) = 2,3-dihydroxy-p-cumate + NADH + H(+)</text>
        <dbReference type="Rhea" id="RHEA:23772"/>
        <dbReference type="ChEBI" id="CHEBI:15378"/>
        <dbReference type="ChEBI" id="CHEBI:36647"/>
        <dbReference type="ChEBI" id="CHEBI:57540"/>
        <dbReference type="ChEBI" id="CHEBI:57945"/>
        <dbReference type="ChEBI" id="CHEBI:58420"/>
        <dbReference type="EC" id="1.3.1.58"/>
    </reaction>
</comment>
<dbReference type="FunFam" id="3.40.50.720:FF:000173">
    <property type="entry name" value="3-oxoacyl-[acyl-carrier protein] reductase"/>
    <property type="match status" value="1"/>
</dbReference>
<evidence type="ECO:0000256" key="3">
    <source>
        <dbReference type="ARBA" id="ARBA00042907"/>
    </source>
</evidence>
<evidence type="ECO:0000256" key="4">
    <source>
        <dbReference type="ARBA" id="ARBA00050226"/>
    </source>
</evidence>
<dbReference type="AlphaFoldDB" id="A0A0L1MIU0"/>
<evidence type="ECO:0000256" key="1">
    <source>
        <dbReference type="ARBA" id="ARBA00006484"/>
    </source>
</evidence>
<protein>
    <recommendedName>
        <fullName evidence="7">2,3-dihydroxy-2,3-dihydro-p-cumate dehydrogenase</fullName>
        <ecNumber evidence="6">1.3.1.58</ecNumber>
    </recommendedName>
    <alternativeName>
        <fullName evidence="3">Biphenyl-2,3-dihydro-2,3-diol dehydrogenase</fullName>
    </alternativeName>
</protein>
<dbReference type="PRINTS" id="PR00080">
    <property type="entry name" value="SDRFAMILY"/>
</dbReference>
<dbReference type="SUPFAM" id="SSF51735">
    <property type="entry name" value="NAD(P)-binding Rossmann-fold domains"/>
    <property type="match status" value="1"/>
</dbReference>
<dbReference type="GO" id="GO:0018511">
    <property type="term" value="F:2,3-dihydroxy-2,3-dihydro-p-cumate dehydrogenase activity"/>
    <property type="evidence" value="ECO:0007669"/>
    <property type="project" value="UniProtKB-EC"/>
</dbReference>
<dbReference type="InterPro" id="IPR036291">
    <property type="entry name" value="NAD(P)-bd_dom_sf"/>
</dbReference>
<evidence type="ECO:0000313" key="10">
    <source>
        <dbReference type="Proteomes" id="UP000036955"/>
    </source>
</evidence>
<evidence type="ECO:0000256" key="7">
    <source>
        <dbReference type="ARBA" id="ARBA00073443"/>
    </source>
</evidence>
<dbReference type="PANTHER" id="PTHR42879">
    <property type="entry name" value="3-OXOACYL-(ACYL-CARRIER-PROTEIN) REDUCTASE"/>
    <property type="match status" value="1"/>
</dbReference>
<organism evidence="9 10">
    <name type="scientific">Pseudomonas syringae</name>
    <dbReference type="NCBI Taxonomy" id="317"/>
    <lineage>
        <taxon>Bacteria</taxon>
        <taxon>Pseudomonadati</taxon>
        <taxon>Pseudomonadota</taxon>
        <taxon>Gammaproteobacteria</taxon>
        <taxon>Pseudomonadales</taxon>
        <taxon>Pseudomonadaceae</taxon>
        <taxon>Pseudomonas</taxon>
    </lineage>
</organism>
<dbReference type="EMBL" id="LFQK01000013">
    <property type="protein sequence ID" value="KNH28388.1"/>
    <property type="molecule type" value="Genomic_DNA"/>
</dbReference>
<dbReference type="PANTHER" id="PTHR42879:SF2">
    <property type="entry name" value="3-OXOACYL-[ACYL-CARRIER-PROTEIN] REDUCTASE FABG"/>
    <property type="match status" value="1"/>
</dbReference>
<keyword evidence="2" id="KW-0560">Oxidoreductase</keyword>
<dbReference type="CDD" id="cd05233">
    <property type="entry name" value="SDR_c"/>
    <property type="match status" value="1"/>
</dbReference>
<dbReference type="OrthoDB" id="9804774at2"/>
<dbReference type="InterPro" id="IPR020904">
    <property type="entry name" value="Sc_DH/Rdtase_CS"/>
</dbReference>
<dbReference type="PROSITE" id="PS00061">
    <property type="entry name" value="ADH_SHORT"/>
    <property type="match status" value="1"/>
</dbReference>
<evidence type="ECO:0000256" key="5">
    <source>
        <dbReference type="ARBA" id="ARBA00060518"/>
    </source>
</evidence>
<dbReference type="Proteomes" id="UP000036955">
    <property type="component" value="Unassembled WGS sequence"/>
</dbReference>
<dbReference type="PRINTS" id="PR00081">
    <property type="entry name" value="GDHRDH"/>
</dbReference>
<sequence>MNGIAVVTGGTRGIGRCIAEKLLGADYKVFVTYARDERAAASFMADFPDLSAVQLDGRSIDQVQALRDRILADGALSVLVNNAGITGDGIFLNASHEAFNQVMDTNFGSTLNYCNVFAPAMATARFGNIINISSVAATKVKLGNTAYGCAKAAIERLTLGLALELARFDVKVNGIAPGFVDTDMFKAFAQGSERDIFKSIPGRKIMTPEEVANMVFLLVSRQFNTTGTILKVGNGENIG</sequence>
<reference evidence="9 10" key="1">
    <citation type="submission" date="2015-06" db="EMBL/GenBank/DDBJ databases">
        <authorList>
            <person name="Hoefler B.C."/>
            <person name="Straight P.D."/>
        </authorList>
    </citation>
    <scope>NUCLEOTIDE SEQUENCE [LARGE SCALE GENOMIC DNA]</scope>
    <source>
        <strain evidence="9 10">Riq4</strain>
    </source>
</reference>
<dbReference type="InterPro" id="IPR050259">
    <property type="entry name" value="SDR"/>
</dbReference>
<dbReference type="InterPro" id="IPR002347">
    <property type="entry name" value="SDR_fam"/>
</dbReference>
<name>A0A0L1MIU0_PSESX</name>
<comment type="pathway">
    <text evidence="5">Aromatic compound metabolism; p-cumate degradation; acetaldehyde and pyruvate from p-cumate: step 2/7.</text>
</comment>
<dbReference type="Gene3D" id="3.40.50.720">
    <property type="entry name" value="NAD(P)-binding Rossmann-like Domain"/>
    <property type="match status" value="1"/>
</dbReference>
<dbReference type="Pfam" id="PF00106">
    <property type="entry name" value="adh_short"/>
    <property type="match status" value="1"/>
</dbReference>